<sequence length="149" mass="15133">MTSKLQLTALLVSTGAFATLLAAPRSDAAAPSLPAPATAPAPAMQAGNPATGAKLFLQCRACHTVNPGGANTVGPNLAGIMGAKAATRPGYAYSPALKNAKLTWDKPTMDAWLTRPAKVAPGNKMAFAGMSNPQARADMIAYLATLKGK</sequence>
<keyword evidence="4" id="KW-0249">Electron transport</keyword>
<comment type="caution">
    <text evidence="9">The sequence shown here is derived from an EMBL/GenBank/DDBJ whole genome shotgun (WGS) entry which is preliminary data.</text>
</comment>
<reference evidence="9 10" key="1">
    <citation type="submission" date="2024-05" db="EMBL/GenBank/DDBJ databases">
        <title>Sphingomonas sp. HF-S3 16S ribosomal RNA gene Genome sequencing and assembly.</title>
        <authorList>
            <person name="Lee H."/>
        </authorList>
    </citation>
    <scope>NUCLEOTIDE SEQUENCE [LARGE SCALE GENOMIC DNA]</scope>
    <source>
        <strain evidence="9 10">HF-S3</strain>
    </source>
</reference>
<gene>
    <name evidence="9" type="ORF">TPR58_01545</name>
</gene>
<organism evidence="9 10">
    <name type="scientific">Sphingomonas rustica</name>
    <dbReference type="NCBI Taxonomy" id="3103142"/>
    <lineage>
        <taxon>Bacteria</taxon>
        <taxon>Pseudomonadati</taxon>
        <taxon>Pseudomonadota</taxon>
        <taxon>Alphaproteobacteria</taxon>
        <taxon>Sphingomonadales</taxon>
        <taxon>Sphingomonadaceae</taxon>
        <taxon>Sphingomonas</taxon>
    </lineage>
</organism>
<name>A0ABV0B2L2_9SPHN</name>
<dbReference type="Gene3D" id="1.10.760.10">
    <property type="entry name" value="Cytochrome c-like domain"/>
    <property type="match status" value="1"/>
</dbReference>
<dbReference type="RefSeq" id="WP_346244839.1">
    <property type="nucleotide sequence ID" value="NZ_JBDIZK010000001.1"/>
</dbReference>
<evidence type="ECO:0000256" key="3">
    <source>
        <dbReference type="ARBA" id="ARBA00022723"/>
    </source>
</evidence>
<keyword evidence="10" id="KW-1185">Reference proteome</keyword>
<protein>
    <submittedName>
        <fullName evidence="9">Cytochrome c family protein</fullName>
    </submittedName>
</protein>
<evidence type="ECO:0000256" key="5">
    <source>
        <dbReference type="ARBA" id="ARBA00023004"/>
    </source>
</evidence>
<keyword evidence="5 6" id="KW-0408">Iron</keyword>
<dbReference type="SUPFAM" id="SSF46626">
    <property type="entry name" value="Cytochrome c"/>
    <property type="match status" value="1"/>
</dbReference>
<dbReference type="EMBL" id="JBDIZK010000001">
    <property type="protein sequence ID" value="MEN3745834.1"/>
    <property type="molecule type" value="Genomic_DNA"/>
</dbReference>
<keyword evidence="3 6" id="KW-0479">Metal-binding</keyword>
<evidence type="ECO:0000256" key="7">
    <source>
        <dbReference type="SAM" id="SignalP"/>
    </source>
</evidence>
<evidence type="ECO:0000259" key="8">
    <source>
        <dbReference type="PROSITE" id="PS51007"/>
    </source>
</evidence>
<feature type="domain" description="Cytochrome c" evidence="8">
    <location>
        <begin position="47"/>
        <end position="147"/>
    </location>
</feature>
<evidence type="ECO:0000313" key="9">
    <source>
        <dbReference type="EMBL" id="MEN3745834.1"/>
    </source>
</evidence>
<feature type="signal peptide" evidence="7">
    <location>
        <begin position="1"/>
        <end position="18"/>
    </location>
</feature>
<dbReference type="PROSITE" id="PS51007">
    <property type="entry name" value="CYTC"/>
    <property type="match status" value="1"/>
</dbReference>
<dbReference type="Proteomes" id="UP001427805">
    <property type="component" value="Unassembled WGS sequence"/>
</dbReference>
<evidence type="ECO:0000256" key="6">
    <source>
        <dbReference type="PROSITE-ProRule" id="PRU00433"/>
    </source>
</evidence>
<evidence type="ECO:0000256" key="4">
    <source>
        <dbReference type="ARBA" id="ARBA00022982"/>
    </source>
</evidence>
<dbReference type="PRINTS" id="PR00604">
    <property type="entry name" value="CYTCHRMECIAB"/>
</dbReference>
<evidence type="ECO:0000256" key="1">
    <source>
        <dbReference type="ARBA" id="ARBA00022448"/>
    </source>
</evidence>
<dbReference type="InterPro" id="IPR009056">
    <property type="entry name" value="Cyt_c-like_dom"/>
</dbReference>
<dbReference type="InterPro" id="IPR002327">
    <property type="entry name" value="Cyt_c_1A/1B"/>
</dbReference>
<keyword evidence="1" id="KW-0813">Transport</keyword>
<dbReference type="PANTHER" id="PTHR11961">
    <property type="entry name" value="CYTOCHROME C"/>
    <property type="match status" value="1"/>
</dbReference>
<feature type="chain" id="PRO_5047064380" evidence="7">
    <location>
        <begin position="19"/>
        <end position="149"/>
    </location>
</feature>
<dbReference type="Pfam" id="PF00034">
    <property type="entry name" value="Cytochrom_C"/>
    <property type="match status" value="1"/>
</dbReference>
<evidence type="ECO:0000256" key="2">
    <source>
        <dbReference type="ARBA" id="ARBA00022617"/>
    </source>
</evidence>
<keyword evidence="2 6" id="KW-0349">Heme</keyword>
<evidence type="ECO:0000313" key="10">
    <source>
        <dbReference type="Proteomes" id="UP001427805"/>
    </source>
</evidence>
<proteinExistence type="predicted"/>
<keyword evidence="7" id="KW-0732">Signal</keyword>
<accession>A0ABV0B2L2</accession>
<dbReference type="InterPro" id="IPR036909">
    <property type="entry name" value="Cyt_c-like_dom_sf"/>
</dbReference>